<proteinExistence type="predicted"/>
<reference evidence="1" key="1">
    <citation type="submission" date="2019-02" db="EMBL/GenBank/DDBJ databases">
        <authorList>
            <person name="Gruber-Vodicka R. H."/>
            <person name="Seah K. B. B."/>
        </authorList>
    </citation>
    <scope>NUCLEOTIDE SEQUENCE</scope>
    <source>
        <strain evidence="1">BECK_BZ163</strain>
        <strain evidence="3">BECK_BZ164</strain>
        <strain evidence="2">BECK_BZ165</strain>
    </source>
</reference>
<dbReference type="EMBL" id="CAADFL010000083">
    <property type="protein sequence ID" value="VFK08859.1"/>
    <property type="molecule type" value="Genomic_DNA"/>
</dbReference>
<dbReference type="EMBL" id="CAADEZ010000084">
    <property type="protein sequence ID" value="VFJ50496.1"/>
    <property type="molecule type" value="Genomic_DNA"/>
</dbReference>
<evidence type="ECO:0000313" key="2">
    <source>
        <dbReference type="EMBL" id="VFJ51202.1"/>
    </source>
</evidence>
<organism evidence="1">
    <name type="scientific">Candidatus Kentrum sp. FM</name>
    <dbReference type="NCBI Taxonomy" id="2126340"/>
    <lineage>
        <taxon>Bacteria</taxon>
        <taxon>Pseudomonadati</taxon>
        <taxon>Pseudomonadota</taxon>
        <taxon>Gammaproteobacteria</taxon>
        <taxon>Candidatus Kentrum</taxon>
    </lineage>
</organism>
<gene>
    <name evidence="1" type="ORF">BECKFM1743A_GA0114220_100847</name>
    <name evidence="3" type="ORF">BECKFM1743B_GA0114221_100837</name>
    <name evidence="2" type="ORF">BECKFM1743C_GA0114222_100947</name>
</gene>
<dbReference type="AlphaFoldDB" id="A0A450SD97"/>
<evidence type="ECO:0000313" key="3">
    <source>
        <dbReference type="EMBL" id="VFK08859.1"/>
    </source>
</evidence>
<protein>
    <submittedName>
        <fullName evidence="1">Uncharacterized protein</fullName>
    </submittedName>
</protein>
<sequence length="143" mass="16208">MDLLLQLLAIGLSSLSVFPITRFSMQMHDCHNPNIIFNLTVQNTVREPICKATFRFRINGHPGIRMLTYSLDCSGHLLGEFQPQTRLALLIRRLAEKNIPNCAGFSSRFKARGRRIASYVTAVQRGSWTIKTSKLLYSLIEIA</sequence>
<evidence type="ECO:0000313" key="1">
    <source>
        <dbReference type="EMBL" id="VFJ50496.1"/>
    </source>
</evidence>
<name>A0A450SD97_9GAMM</name>
<dbReference type="EMBL" id="CAADFA010000094">
    <property type="protein sequence ID" value="VFJ51202.1"/>
    <property type="molecule type" value="Genomic_DNA"/>
</dbReference>
<accession>A0A450SD97</accession>